<dbReference type="AlphaFoldDB" id="A0A8J2SXK5"/>
<dbReference type="EMBL" id="CAKKNE010000005">
    <property type="protein sequence ID" value="CAH0377979.1"/>
    <property type="molecule type" value="Genomic_DNA"/>
</dbReference>
<sequence>MSARGRARARSSWELVVDDTDVSNADDQLEPEQPYDDDARMADHLVEINEALKDEYWETAVDLCEEALAERPRWSEVRAARDRAASYLEASARGQPTPYFTVIRGALVTYNMNRDPLDNAQARKSLPDDAWLQVMQGLSYPRCALLAATNKRLVALLKLKPLAARRAARRVWHLTVTTLRDNALYNAMPTSERGYHGKYGFDESAKEELALIAKEFPEALQERHLPPYAIKRTGIMRHGAWRYSRVFGKTPDEVWDNCTSRPTGWHGVLPDVPITPLELAVSDPDVHDRGGEANTLLNLGALPTKLALDIAHRNCNYDLGCWAQELVSHSPQLVVSSGSKLAHRGWQGGGYKDFEFDLDFCAAYIDSQCDDDGEYYRVCKHLVKDRGVVPTVGVNMAADDAFCEKYPQEIVDQWLADASFKKYCTACECVEARDGFSEEEWERELGLRYCLECNLYRRLVAFYQRHNPAMWLGRIDAIMRKWGQNEPELWRQMAAKYGQRAVDDAPRPAREVRVGNRGGL</sequence>
<accession>A0A8J2SXK5</accession>
<reference evidence="2" key="1">
    <citation type="submission" date="2021-11" db="EMBL/GenBank/DDBJ databases">
        <authorList>
            <consortium name="Genoscope - CEA"/>
            <person name="William W."/>
        </authorList>
    </citation>
    <scope>NUCLEOTIDE SEQUENCE</scope>
</reference>
<organism evidence="2 3">
    <name type="scientific">Pelagomonas calceolata</name>
    <dbReference type="NCBI Taxonomy" id="35677"/>
    <lineage>
        <taxon>Eukaryota</taxon>
        <taxon>Sar</taxon>
        <taxon>Stramenopiles</taxon>
        <taxon>Ochrophyta</taxon>
        <taxon>Pelagophyceae</taxon>
        <taxon>Pelagomonadales</taxon>
        <taxon>Pelagomonadaceae</taxon>
        <taxon>Pelagomonas</taxon>
    </lineage>
</organism>
<comment type="caution">
    <text evidence="2">The sequence shown here is derived from an EMBL/GenBank/DDBJ whole genome shotgun (WGS) entry which is preliminary data.</text>
</comment>
<protein>
    <submittedName>
        <fullName evidence="2">Uncharacterized protein</fullName>
    </submittedName>
</protein>
<keyword evidence="3" id="KW-1185">Reference proteome</keyword>
<name>A0A8J2SXK5_9STRA</name>
<proteinExistence type="predicted"/>
<gene>
    <name evidence="2" type="ORF">PECAL_5P24970</name>
</gene>
<feature type="region of interest" description="Disordered" evidence="1">
    <location>
        <begin position="501"/>
        <end position="520"/>
    </location>
</feature>
<evidence type="ECO:0000313" key="2">
    <source>
        <dbReference type="EMBL" id="CAH0377979.1"/>
    </source>
</evidence>
<evidence type="ECO:0000256" key="1">
    <source>
        <dbReference type="SAM" id="MobiDB-lite"/>
    </source>
</evidence>
<feature type="compositionally biased region" description="Basic and acidic residues" evidence="1">
    <location>
        <begin position="501"/>
        <end position="514"/>
    </location>
</feature>
<dbReference type="OrthoDB" id="164285at2759"/>
<evidence type="ECO:0000313" key="3">
    <source>
        <dbReference type="Proteomes" id="UP000789595"/>
    </source>
</evidence>
<dbReference type="Proteomes" id="UP000789595">
    <property type="component" value="Unassembled WGS sequence"/>
</dbReference>